<accession>A0A2T6CBI7</accession>
<name>A0A2T6CBI7_9RHOB</name>
<dbReference type="EMBL" id="QBKU01000010">
    <property type="protein sequence ID" value="PTX72848.1"/>
    <property type="molecule type" value="Genomic_DNA"/>
</dbReference>
<dbReference type="SMART" id="SM00257">
    <property type="entry name" value="LysM"/>
    <property type="match status" value="1"/>
</dbReference>
<dbReference type="Gene3D" id="3.10.350.10">
    <property type="entry name" value="LysM domain"/>
    <property type="match status" value="1"/>
</dbReference>
<comment type="caution">
    <text evidence="4">The sequence shown here is derived from an EMBL/GenBank/DDBJ whole genome shotgun (WGS) entry which is preliminary data.</text>
</comment>
<feature type="signal peptide" evidence="2">
    <location>
        <begin position="1"/>
        <end position="17"/>
    </location>
</feature>
<dbReference type="OrthoDB" id="370541at2"/>
<organism evidence="4 5">
    <name type="scientific">Sulfitobacter mediterraneus</name>
    <dbReference type="NCBI Taxonomy" id="83219"/>
    <lineage>
        <taxon>Bacteria</taxon>
        <taxon>Pseudomonadati</taxon>
        <taxon>Pseudomonadota</taxon>
        <taxon>Alphaproteobacteria</taxon>
        <taxon>Rhodobacterales</taxon>
        <taxon>Roseobacteraceae</taxon>
        <taxon>Sulfitobacter</taxon>
    </lineage>
</organism>
<keyword evidence="2" id="KW-0732">Signal</keyword>
<feature type="region of interest" description="Disordered" evidence="1">
    <location>
        <begin position="336"/>
        <end position="385"/>
    </location>
</feature>
<evidence type="ECO:0000313" key="5">
    <source>
        <dbReference type="Proteomes" id="UP000244092"/>
    </source>
</evidence>
<sequence length="568" mass="57959">MSKFLAGLGGASGAAVAGAVGVVIAGAAAWVQFGREDPATVIPAAQVKPAPAPAVQQTETAEVPETETAPTPSVETAEAEPESVSPDPAPEEKATESAMAEIPAPPAFDEVRREEDGMTVIAGRAAPGAIVQILQDGVEIAKTTADGSGKFAALMMILPDGKPHALSLMQMVDGNEILSDGEIILAPLAAPVVVAEAAQEPETPEPVAEAETVTAQAAEPVTPKAEDAETAQIADGTDPVTPQTSQTAPEAATAESGAERDTETAELAEPVTEAAVLPAPTPEALPDTTTDTPDPAPEVAAATVEPANDQAETAIAQPEAETPIDPAPAVVAAVEPATDPATKPAATAQEPTAAPEETPPQPAETTVAETAPAPEATAEPNVADAPVEDAPAQVAVLKSTSEGVELLNPATPVIDNSVALDTISYADNGDVLLSGRAKGDTRNVRAYLNNTAIADFPVSADGRWGGTVQGIAAGIYTLRVDGLAASGSVTHRLETPFKRESQTVLAEATQDLEGPIKAITVQKGATLWAIARDRYGDGLLYVRVFDANRDAIRDPDLIYPGQVFDLPD</sequence>
<feature type="compositionally biased region" description="Low complexity" evidence="1">
    <location>
        <begin position="47"/>
        <end position="86"/>
    </location>
</feature>
<feature type="compositionally biased region" description="Low complexity" evidence="1">
    <location>
        <begin position="197"/>
        <end position="223"/>
    </location>
</feature>
<dbReference type="Pfam" id="PF01476">
    <property type="entry name" value="LysM"/>
    <property type="match status" value="1"/>
</dbReference>
<protein>
    <submittedName>
        <fullName evidence="4">Nucleoid-associated protein YgaU</fullName>
    </submittedName>
</protein>
<feature type="compositionally biased region" description="Low complexity" evidence="1">
    <location>
        <begin position="336"/>
        <end position="356"/>
    </location>
</feature>
<evidence type="ECO:0000256" key="1">
    <source>
        <dbReference type="SAM" id="MobiDB-lite"/>
    </source>
</evidence>
<evidence type="ECO:0000256" key="2">
    <source>
        <dbReference type="SAM" id="SignalP"/>
    </source>
</evidence>
<dbReference type="PANTHER" id="PTHR34700">
    <property type="entry name" value="POTASSIUM BINDING PROTEIN KBP"/>
    <property type="match status" value="1"/>
</dbReference>
<dbReference type="PANTHER" id="PTHR34700:SF4">
    <property type="entry name" value="PHAGE-LIKE ELEMENT PBSX PROTEIN XKDP"/>
    <property type="match status" value="1"/>
</dbReference>
<proteinExistence type="predicted"/>
<dbReference type="InterPro" id="IPR018392">
    <property type="entry name" value="LysM"/>
</dbReference>
<reference evidence="4 5" key="1">
    <citation type="submission" date="2018-04" db="EMBL/GenBank/DDBJ databases">
        <title>Genomic Encyclopedia of Archaeal and Bacterial Type Strains, Phase II (KMG-II): from individual species to whole genera.</title>
        <authorList>
            <person name="Goeker M."/>
        </authorList>
    </citation>
    <scope>NUCLEOTIDE SEQUENCE [LARGE SCALE GENOMIC DNA]</scope>
    <source>
        <strain evidence="4 5">DSM 12244</strain>
    </source>
</reference>
<dbReference type="CDD" id="cd00118">
    <property type="entry name" value="LysM"/>
    <property type="match status" value="1"/>
</dbReference>
<gene>
    <name evidence="4" type="ORF">C8N31_110108</name>
</gene>
<feature type="region of interest" description="Disordered" evidence="1">
    <location>
        <begin position="197"/>
        <end position="297"/>
    </location>
</feature>
<dbReference type="InterPro" id="IPR052196">
    <property type="entry name" value="Bact_Kbp"/>
</dbReference>
<feature type="domain" description="LysM" evidence="3">
    <location>
        <begin position="517"/>
        <end position="566"/>
    </location>
</feature>
<feature type="region of interest" description="Disordered" evidence="1">
    <location>
        <begin position="47"/>
        <end position="100"/>
    </location>
</feature>
<dbReference type="AlphaFoldDB" id="A0A2T6CBI7"/>
<dbReference type="PROSITE" id="PS51782">
    <property type="entry name" value="LYSM"/>
    <property type="match status" value="1"/>
</dbReference>
<dbReference type="InterPro" id="IPR036779">
    <property type="entry name" value="LysM_dom_sf"/>
</dbReference>
<feature type="compositionally biased region" description="Low complexity" evidence="1">
    <location>
        <begin position="363"/>
        <end position="380"/>
    </location>
</feature>
<dbReference type="RefSeq" id="WP_025048699.1">
    <property type="nucleotide sequence ID" value="NZ_QBKU01000010.1"/>
</dbReference>
<evidence type="ECO:0000313" key="4">
    <source>
        <dbReference type="EMBL" id="PTX72848.1"/>
    </source>
</evidence>
<feature type="compositionally biased region" description="Low complexity" evidence="1">
    <location>
        <begin position="282"/>
        <end position="297"/>
    </location>
</feature>
<dbReference type="Proteomes" id="UP000244092">
    <property type="component" value="Unassembled WGS sequence"/>
</dbReference>
<feature type="chain" id="PRO_5015413197" evidence="2">
    <location>
        <begin position="18"/>
        <end position="568"/>
    </location>
</feature>
<evidence type="ECO:0000259" key="3">
    <source>
        <dbReference type="PROSITE" id="PS51782"/>
    </source>
</evidence>